<sequence>MGPRVITIPDNFTTRRDNLVIFATQGEPVDQGARMLQETNSLPIIKDAALARARLNRDGNRRIISLIMKERTSGITKREIIKEALYSLLDVVPKLELQSIFISKSSVDNIS</sequence>
<dbReference type="EMBL" id="CAXIPU020000435">
    <property type="protein sequence ID" value="CAL1672029.1"/>
    <property type="molecule type" value="Genomic_DNA"/>
</dbReference>
<organism evidence="1 2">
    <name type="scientific">Lasius platythorax</name>
    <dbReference type="NCBI Taxonomy" id="488582"/>
    <lineage>
        <taxon>Eukaryota</taxon>
        <taxon>Metazoa</taxon>
        <taxon>Ecdysozoa</taxon>
        <taxon>Arthropoda</taxon>
        <taxon>Hexapoda</taxon>
        <taxon>Insecta</taxon>
        <taxon>Pterygota</taxon>
        <taxon>Neoptera</taxon>
        <taxon>Endopterygota</taxon>
        <taxon>Hymenoptera</taxon>
        <taxon>Apocrita</taxon>
        <taxon>Aculeata</taxon>
        <taxon>Formicoidea</taxon>
        <taxon>Formicidae</taxon>
        <taxon>Formicinae</taxon>
        <taxon>Lasius</taxon>
        <taxon>Lasius</taxon>
    </lineage>
</organism>
<gene>
    <name evidence="1" type="ORF">LPLAT_LOCUS5437</name>
</gene>
<dbReference type="Proteomes" id="UP001497644">
    <property type="component" value="Unassembled WGS sequence"/>
</dbReference>
<accession>A0AAV2MXG3</accession>
<name>A0AAV2MXG3_9HYME</name>
<evidence type="ECO:0000313" key="2">
    <source>
        <dbReference type="Proteomes" id="UP001497644"/>
    </source>
</evidence>
<comment type="caution">
    <text evidence="1">The sequence shown here is derived from an EMBL/GenBank/DDBJ whole genome shotgun (WGS) entry which is preliminary data.</text>
</comment>
<dbReference type="AlphaFoldDB" id="A0AAV2MXG3"/>
<protein>
    <submittedName>
        <fullName evidence="1">Uncharacterized protein</fullName>
    </submittedName>
</protein>
<reference evidence="1" key="1">
    <citation type="submission" date="2024-04" db="EMBL/GenBank/DDBJ databases">
        <authorList>
            <consortium name="Molecular Ecology Group"/>
        </authorList>
    </citation>
    <scope>NUCLEOTIDE SEQUENCE</scope>
</reference>
<evidence type="ECO:0000313" key="1">
    <source>
        <dbReference type="EMBL" id="CAL1672029.1"/>
    </source>
</evidence>
<proteinExistence type="predicted"/>
<keyword evidence="2" id="KW-1185">Reference proteome</keyword>